<dbReference type="InterPro" id="IPR036271">
    <property type="entry name" value="Tet_transcr_reg_TetR-rel_C_sf"/>
</dbReference>
<dbReference type="Gene3D" id="1.10.10.60">
    <property type="entry name" value="Homeodomain-like"/>
    <property type="match status" value="1"/>
</dbReference>
<dbReference type="InterPro" id="IPR023772">
    <property type="entry name" value="DNA-bd_HTH_TetR-type_CS"/>
</dbReference>
<gene>
    <name evidence="6" type="ORF">GV794_25285</name>
</gene>
<proteinExistence type="predicted"/>
<name>A0ABX0CUN0_9NOCA</name>
<sequence>MTSDRGGCVAVEEQEIQSVWTRPQRRRRDQPALSREQIVAEAVALLDAEGVAALSMRKLGAKLNAGATSLYTHVANKGELIELVTDEVLGELPTMTVPDPSQWRSATMELAKELRATILRHPWLASVLGEIGTVYLGPNMMRVSDSVLETFEAAGFDMAGADHAMNVVFSYVLGNALAEAASVVVIARSGVDEEEWMRRVFPAAEAAARPYPTVHKRYTSSQDPAWSAKSRDESFAHELGLILNGIDPAAGNR</sequence>
<organism evidence="6 7">
    <name type="scientific">Nocardia cyriacigeorgica</name>
    <dbReference type="NCBI Taxonomy" id="135487"/>
    <lineage>
        <taxon>Bacteria</taxon>
        <taxon>Bacillati</taxon>
        <taxon>Actinomycetota</taxon>
        <taxon>Actinomycetes</taxon>
        <taxon>Mycobacteriales</taxon>
        <taxon>Nocardiaceae</taxon>
        <taxon>Nocardia</taxon>
    </lineage>
</organism>
<keyword evidence="7" id="KW-1185">Reference proteome</keyword>
<dbReference type="PROSITE" id="PS01081">
    <property type="entry name" value="HTH_TETR_1"/>
    <property type="match status" value="1"/>
</dbReference>
<evidence type="ECO:0000313" key="7">
    <source>
        <dbReference type="Proteomes" id="UP000470876"/>
    </source>
</evidence>
<feature type="domain" description="HTH tetR-type" evidence="5">
    <location>
        <begin position="32"/>
        <end position="92"/>
    </location>
</feature>
<dbReference type="Gene3D" id="1.10.357.10">
    <property type="entry name" value="Tetracycline Repressor, domain 2"/>
    <property type="match status" value="1"/>
</dbReference>
<dbReference type="Proteomes" id="UP000470876">
    <property type="component" value="Unassembled WGS sequence"/>
</dbReference>
<evidence type="ECO:0000313" key="6">
    <source>
        <dbReference type="EMBL" id="NEW58927.1"/>
    </source>
</evidence>
<keyword evidence="2 4" id="KW-0238">DNA-binding</keyword>
<evidence type="ECO:0000256" key="2">
    <source>
        <dbReference type="ARBA" id="ARBA00023125"/>
    </source>
</evidence>
<dbReference type="EMBL" id="JAAGUX010000070">
    <property type="protein sequence ID" value="NEW58927.1"/>
    <property type="molecule type" value="Genomic_DNA"/>
</dbReference>
<dbReference type="SUPFAM" id="SSF46689">
    <property type="entry name" value="Homeodomain-like"/>
    <property type="match status" value="1"/>
</dbReference>
<keyword evidence="3" id="KW-0804">Transcription</keyword>
<dbReference type="Pfam" id="PF02909">
    <property type="entry name" value="TetR_C_1"/>
    <property type="match status" value="1"/>
</dbReference>
<keyword evidence="1" id="KW-0805">Transcription regulation</keyword>
<dbReference type="PROSITE" id="PS50977">
    <property type="entry name" value="HTH_TETR_2"/>
    <property type="match status" value="1"/>
</dbReference>
<dbReference type="InterPro" id="IPR009057">
    <property type="entry name" value="Homeodomain-like_sf"/>
</dbReference>
<protein>
    <submittedName>
        <fullName evidence="6">TetR/AcrR family transcriptional regulator</fullName>
    </submittedName>
</protein>
<dbReference type="InterPro" id="IPR001647">
    <property type="entry name" value="HTH_TetR"/>
</dbReference>
<evidence type="ECO:0000256" key="1">
    <source>
        <dbReference type="ARBA" id="ARBA00023015"/>
    </source>
</evidence>
<dbReference type="SUPFAM" id="SSF48498">
    <property type="entry name" value="Tetracyclin repressor-like, C-terminal domain"/>
    <property type="match status" value="1"/>
</dbReference>
<feature type="DNA-binding region" description="H-T-H motif" evidence="4">
    <location>
        <begin position="55"/>
        <end position="74"/>
    </location>
</feature>
<accession>A0ABX0CUN0</accession>
<evidence type="ECO:0000256" key="4">
    <source>
        <dbReference type="PROSITE-ProRule" id="PRU00335"/>
    </source>
</evidence>
<dbReference type="InterPro" id="IPR004111">
    <property type="entry name" value="Repressor_TetR_C"/>
</dbReference>
<evidence type="ECO:0000259" key="5">
    <source>
        <dbReference type="PROSITE" id="PS50977"/>
    </source>
</evidence>
<reference evidence="6 7" key="1">
    <citation type="submission" date="2020-01" db="EMBL/GenBank/DDBJ databases">
        <title>Genetics and antimicrobial susceptibilities of Nocardia species isolated from the soil; a comparison with species isolated from humans.</title>
        <authorList>
            <person name="Carrasco G."/>
            <person name="Monzon S."/>
            <person name="Sansegundo M."/>
            <person name="Garcia E."/>
            <person name="Garrido N."/>
            <person name="Medina M.J."/>
            <person name="Villalon P."/>
            <person name="Ramirez-Arocha A.C."/>
            <person name="Jimenez P."/>
            <person name="Cuesta I."/>
            <person name="Valdezate S."/>
        </authorList>
    </citation>
    <scope>NUCLEOTIDE SEQUENCE [LARGE SCALE GENOMIC DNA]</scope>
    <source>
        <strain evidence="6 7">CNM20110649</strain>
    </source>
</reference>
<comment type="caution">
    <text evidence="6">The sequence shown here is derived from an EMBL/GenBank/DDBJ whole genome shotgun (WGS) entry which is preliminary data.</text>
</comment>
<evidence type="ECO:0000256" key="3">
    <source>
        <dbReference type="ARBA" id="ARBA00023163"/>
    </source>
</evidence>